<dbReference type="EMBL" id="JAACXV010014095">
    <property type="protein sequence ID" value="KAF7270428.1"/>
    <property type="molecule type" value="Genomic_DNA"/>
</dbReference>
<sequence>MFFCFRPFLLCKHKNDILNAYVILFMTYFPKIKLNVTHGIRDGHYMKKVDYSFPGPRKQIRRHDSRLLWGQGASASGGLSRPTFYFKSPKFYKIRKTQFFRQS</sequence>
<dbReference type="AlphaFoldDB" id="A0A834I0Z1"/>
<name>A0A834I0Z1_RHYFE</name>
<comment type="caution">
    <text evidence="1">The sequence shown here is derived from an EMBL/GenBank/DDBJ whole genome shotgun (WGS) entry which is preliminary data.</text>
</comment>
<keyword evidence="2" id="KW-1185">Reference proteome</keyword>
<evidence type="ECO:0000313" key="1">
    <source>
        <dbReference type="EMBL" id="KAF7270428.1"/>
    </source>
</evidence>
<accession>A0A834I0Z1</accession>
<evidence type="ECO:0000313" key="2">
    <source>
        <dbReference type="Proteomes" id="UP000625711"/>
    </source>
</evidence>
<dbReference type="Proteomes" id="UP000625711">
    <property type="component" value="Unassembled WGS sequence"/>
</dbReference>
<protein>
    <submittedName>
        <fullName evidence="1">Uncharacterized protein</fullName>
    </submittedName>
</protein>
<proteinExistence type="predicted"/>
<gene>
    <name evidence="1" type="ORF">GWI33_016605</name>
</gene>
<organism evidence="1 2">
    <name type="scientific">Rhynchophorus ferrugineus</name>
    <name type="common">Red palm weevil</name>
    <name type="synonym">Curculio ferrugineus</name>
    <dbReference type="NCBI Taxonomy" id="354439"/>
    <lineage>
        <taxon>Eukaryota</taxon>
        <taxon>Metazoa</taxon>
        <taxon>Ecdysozoa</taxon>
        <taxon>Arthropoda</taxon>
        <taxon>Hexapoda</taxon>
        <taxon>Insecta</taxon>
        <taxon>Pterygota</taxon>
        <taxon>Neoptera</taxon>
        <taxon>Endopterygota</taxon>
        <taxon>Coleoptera</taxon>
        <taxon>Polyphaga</taxon>
        <taxon>Cucujiformia</taxon>
        <taxon>Curculionidae</taxon>
        <taxon>Dryophthorinae</taxon>
        <taxon>Rhynchophorus</taxon>
    </lineage>
</organism>
<reference evidence="1" key="1">
    <citation type="submission" date="2020-08" db="EMBL/GenBank/DDBJ databases">
        <title>Genome sequencing and assembly of the red palm weevil Rhynchophorus ferrugineus.</title>
        <authorList>
            <person name="Dias G.B."/>
            <person name="Bergman C.M."/>
            <person name="Manee M."/>
        </authorList>
    </citation>
    <scope>NUCLEOTIDE SEQUENCE</scope>
    <source>
        <strain evidence="1">AA-2017</strain>
        <tissue evidence="1">Whole larva</tissue>
    </source>
</reference>